<keyword evidence="2" id="KW-1185">Reference proteome</keyword>
<dbReference type="STRING" id="363999.A0A439CUJ0"/>
<accession>A0A439CUJ0</accession>
<sequence length="184" mass="21083">MLQILYQNPFYSGALALFLALALLAVTRFSNSFTKNTSKHVPKKLHLDQEIEPLWGFDFRKTDPINYQPYKTQGHVTMGIQKRARSDWIRIDRGYLARIQERLPLIQNKPEFTIGTGEKVNPAIQELYEEIMVRYLPARYPTMFQARGDAVENLATGTTYPLATTGLTHAQMLVYMGENVEVSL</sequence>
<gene>
    <name evidence="1" type="ORF">EKO27_g9314</name>
</gene>
<dbReference type="Proteomes" id="UP000286045">
    <property type="component" value="Unassembled WGS sequence"/>
</dbReference>
<protein>
    <submittedName>
        <fullName evidence="1">Uncharacterized protein</fullName>
    </submittedName>
</protein>
<comment type="caution">
    <text evidence="1">The sequence shown here is derived from an EMBL/GenBank/DDBJ whole genome shotgun (WGS) entry which is preliminary data.</text>
</comment>
<dbReference type="AlphaFoldDB" id="A0A439CUJ0"/>
<organism evidence="1 2">
    <name type="scientific">Xylaria grammica</name>
    <dbReference type="NCBI Taxonomy" id="363999"/>
    <lineage>
        <taxon>Eukaryota</taxon>
        <taxon>Fungi</taxon>
        <taxon>Dikarya</taxon>
        <taxon>Ascomycota</taxon>
        <taxon>Pezizomycotina</taxon>
        <taxon>Sordariomycetes</taxon>
        <taxon>Xylariomycetidae</taxon>
        <taxon>Xylariales</taxon>
        <taxon>Xylariaceae</taxon>
        <taxon>Xylaria</taxon>
    </lineage>
</organism>
<evidence type="ECO:0000313" key="2">
    <source>
        <dbReference type="Proteomes" id="UP000286045"/>
    </source>
</evidence>
<evidence type="ECO:0000313" key="1">
    <source>
        <dbReference type="EMBL" id="RWA05805.1"/>
    </source>
</evidence>
<dbReference type="InterPro" id="IPR021848">
    <property type="entry name" value="HODM_asu-like"/>
</dbReference>
<proteinExistence type="predicted"/>
<reference evidence="1 2" key="1">
    <citation type="submission" date="2018-12" db="EMBL/GenBank/DDBJ databases">
        <title>Draft genome sequence of Xylaria grammica IHI A82.</title>
        <authorList>
            <person name="Buettner E."/>
            <person name="Kellner H."/>
        </authorList>
    </citation>
    <scope>NUCLEOTIDE SEQUENCE [LARGE SCALE GENOMIC DNA]</scope>
    <source>
        <strain evidence="1 2">IHI A82</strain>
    </source>
</reference>
<dbReference type="EMBL" id="RYZI01000398">
    <property type="protein sequence ID" value="RWA05805.1"/>
    <property type="molecule type" value="Genomic_DNA"/>
</dbReference>
<name>A0A439CUJ0_9PEZI</name>
<dbReference type="Pfam" id="PF11927">
    <property type="entry name" value="HODM_asu-like"/>
    <property type="match status" value="1"/>
</dbReference>